<evidence type="ECO:0000313" key="2">
    <source>
        <dbReference type="Proteomes" id="UP001163321"/>
    </source>
</evidence>
<comment type="caution">
    <text evidence="1">The sequence shown here is derived from an EMBL/GenBank/DDBJ whole genome shotgun (WGS) entry which is preliminary data.</text>
</comment>
<protein>
    <submittedName>
        <fullName evidence="1">Uncharacterized protein</fullName>
    </submittedName>
</protein>
<reference evidence="1 2" key="1">
    <citation type="journal article" date="2022" name="bioRxiv">
        <title>The genome of the oomycete Peronosclerospora sorghi, a cosmopolitan pathogen of maize and sorghum, is inflated with dispersed pseudogenes.</title>
        <authorList>
            <person name="Fletcher K."/>
            <person name="Martin F."/>
            <person name="Isakeit T."/>
            <person name="Cavanaugh K."/>
            <person name="Magill C."/>
            <person name="Michelmore R."/>
        </authorList>
    </citation>
    <scope>NUCLEOTIDE SEQUENCE [LARGE SCALE GENOMIC DNA]</scope>
    <source>
        <strain evidence="1">P6</strain>
    </source>
</reference>
<evidence type="ECO:0000313" key="1">
    <source>
        <dbReference type="EMBL" id="KAI9922280.1"/>
    </source>
</evidence>
<name>A0ACC0WW81_9STRA</name>
<gene>
    <name evidence="1" type="ORF">PsorP6_000564</name>
</gene>
<accession>A0ACC0WW81</accession>
<keyword evidence="2" id="KW-1185">Reference proteome</keyword>
<dbReference type="Proteomes" id="UP001163321">
    <property type="component" value="Chromosome 1"/>
</dbReference>
<sequence length="110" mass="12241">MESIFCKEISTNLEKLLSQAAESVQMLEMYGKIPAHRDECDIKLNLAKHSSNADASSKGLTWASPGKKLSLMKNISNTKLEISTTLAPLIQHFDTTHIVKKDSTVNTYIF</sequence>
<dbReference type="EMBL" id="CM047580">
    <property type="protein sequence ID" value="KAI9922280.1"/>
    <property type="molecule type" value="Genomic_DNA"/>
</dbReference>
<proteinExistence type="predicted"/>
<organism evidence="1 2">
    <name type="scientific">Peronosclerospora sorghi</name>
    <dbReference type="NCBI Taxonomy" id="230839"/>
    <lineage>
        <taxon>Eukaryota</taxon>
        <taxon>Sar</taxon>
        <taxon>Stramenopiles</taxon>
        <taxon>Oomycota</taxon>
        <taxon>Peronosporomycetes</taxon>
        <taxon>Peronosporales</taxon>
        <taxon>Peronosporaceae</taxon>
        <taxon>Peronosclerospora</taxon>
    </lineage>
</organism>